<dbReference type="InterPro" id="IPR050557">
    <property type="entry name" value="RTX_toxin/Mannuronan_C5-epim"/>
</dbReference>
<evidence type="ECO:0000256" key="1">
    <source>
        <dbReference type="ARBA" id="ARBA00004613"/>
    </source>
</evidence>
<dbReference type="SUPFAM" id="SSF69304">
    <property type="entry name" value="Tricorn protease N-terminal domain"/>
    <property type="match status" value="1"/>
</dbReference>
<name>A0A1X7H3Q1_9PROT</name>
<dbReference type="EMBL" id="FXAK01000007">
    <property type="protein sequence ID" value="SMF78410.1"/>
    <property type="molecule type" value="Genomic_DNA"/>
</dbReference>
<proteinExistence type="predicted"/>
<gene>
    <name evidence="3" type="ORF">SAMN02982917_4806</name>
</gene>
<organism evidence="3 4">
    <name type="scientific">Azospirillum oryzae</name>
    <dbReference type="NCBI Taxonomy" id="286727"/>
    <lineage>
        <taxon>Bacteria</taxon>
        <taxon>Pseudomonadati</taxon>
        <taxon>Pseudomonadota</taxon>
        <taxon>Alphaproteobacteria</taxon>
        <taxon>Rhodospirillales</taxon>
        <taxon>Azospirillaceae</taxon>
        <taxon>Azospirillum</taxon>
    </lineage>
</organism>
<evidence type="ECO:0000313" key="4">
    <source>
        <dbReference type="Proteomes" id="UP000192936"/>
    </source>
</evidence>
<dbReference type="InterPro" id="IPR011049">
    <property type="entry name" value="Serralysin-like_metalloprot_C"/>
</dbReference>
<dbReference type="GO" id="GO:0005576">
    <property type="term" value="C:extracellular region"/>
    <property type="evidence" value="ECO:0007669"/>
    <property type="project" value="UniProtKB-SubCell"/>
</dbReference>
<dbReference type="PRINTS" id="PR00313">
    <property type="entry name" value="CABNDNGRPT"/>
</dbReference>
<dbReference type="Gene3D" id="2.150.10.10">
    <property type="entry name" value="Serralysin-like metalloprotease, C-terminal"/>
    <property type="match status" value="2"/>
</dbReference>
<protein>
    <submittedName>
        <fullName evidence="3">ELWxxDGT repeat-containing protein</fullName>
    </submittedName>
</protein>
<dbReference type="Proteomes" id="UP000192936">
    <property type="component" value="Unassembled WGS sequence"/>
</dbReference>
<dbReference type="RefSeq" id="WP_167393335.1">
    <property type="nucleotide sequence ID" value="NZ_FXAK01000007.1"/>
</dbReference>
<comment type="subcellular location">
    <subcellularLocation>
        <location evidence="1">Secreted</location>
    </subcellularLocation>
</comment>
<dbReference type="STRING" id="286727.SAMN02982917_4806"/>
<accession>A0A1X7H3Q1</accession>
<dbReference type="Pfam" id="PF00353">
    <property type="entry name" value="HemolysinCabind"/>
    <property type="match status" value="2"/>
</dbReference>
<evidence type="ECO:0000313" key="3">
    <source>
        <dbReference type="EMBL" id="SMF78410.1"/>
    </source>
</evidence>
<dbReference type="NCBIfam" id="TIGR04534">
    <property type="entry name" value="ELWxxDGT_rpt"/>
    <property type="match status" value="2"/>
</dbReference>
<sequence length="683" mass="71187">MGAVSARENGFLPSGRNLTGGNGRDLLFGGAGDDTIIGNGGNDYMEGGAGRDRFVLNPGGGWDCIGDFQAGSGGDMLDLGNWKAIGGLSNLLASSHQDSDGLVLEFSATDSVKLMGVTAGMLTADNILFAGAAGRRIAGGAARDLLFGGAGDDTITGNGGNDYMEGGTGRDRFILNPGDGWDCVGDFKVGNGGDVLDLRGWNGIGGFAELLAGSHQDPDGLVLTFGPTDSVKLMGVTRNMLTADNVLLGNDGPARATAVFIAHDEQHGDELWGSDGTRAFLLRDIAAGPAGSEIIGPVSAGGRVFFSADDGVHGRELWMSDGTTAGTRMVSDIVAGSGGSNPLAMTAFGDRVLFQADDGVHGTELWVSDGTAAGTHLLKDIYAGATSSNPGSFTQLGDNVYFSARDAEHGVALWKTDGTAAGTVMVKDFLPGNQDPPVMVIIQPSHLTAADDRLYLTAWDGTDGFTQLWVTDGTEAGTTKLRGDLTDLPQFGLDLEIGAVGKQLYFNDDVNLWTSDGTVAGTREVRHNYPDVYARPQQFTAAGDTMYYVNYDRHTGYEVMATDDSGSEGRFLGDFNPGPNSSRPFELTAVGDTMYFAADDGTTTTLWQSGGHSWDTRKVVDAGGDDSWSSVTNLSAVGGDLYFSAKDQSQVDAMFRLDTGSGEVTRLAGSYGLPLGGPTVVAM</sequence>
<dbReference type="PANTHER" id="PTHR38340:SF1">
    <property type="entry name" value="S-LAYER PROTEIN"/>
    <property type="match status" value="1"/>
</dbReference>
<reference evidence="3 4" key="1">
    <citation type="submission" date="2017-04" db="EMBL/GenBank/DDBJ databases">
        <authorList>
            <person name="Afonso C.L."/>
            <person name="Miller P.J."/>
            <person name="Scott M.A."/>
            <person name="Spackman E."/>
            <person name="Goraichik I."/>
            <person name="Dimitrov K.M."/>
            <person name="Suarez D.L."/>
            <person name="Swayne D.E."/>
        </authorList>
    </citation>
    <scope>NUCLEOTIDE SEQUENCE [LARGE SCALE GENOMIC DNA]</scope>
    <source>
        <strain evidence="3 4">A2P</strain>
    </source>
</reference>
<evidence type="ECO:0000256" key="2">
    <source>
        <dbReference type="ARBA" id="ARBA00022525"/>
    </source>
</evidence>
<keyword evidence="2" id="KW-0964">Secreted</keyword>
<dbReference type="InterPro" id="IPR001343">
    <property type="entry name" value="Hemolysn_Ca-bd"/>
</dbReference>
<dbReference type="AlphaFoldDB" id="A0A1X7H3Q1"/>
<dbReference type="PANTHER" id="PTHR38340">
    <property type="entry name" value="S-LAYER PROTEIN"/>
    <property type="match status" value="1"/>
</dbReference>
<dbReference type="InterPro" id="IPR030916">
    <property type="entry name" value="ELWxxDGT_rpt"/>
</dbReference>
<dbReference type="GO" id="GO:0005509">
    <property type="term" value="F:calcium ion binding"/>
    <property type="evidence" value="ECO:0007669"/>
    <property type="project" value="InterPro"/>
</dbReference>
<dbReference type="SUPFAM" id="SSF51120">
    <property type="entry name" value="beta-Roll"/>
    <property type="match status" value="2"/>
</dbReference>